<organism evidence="2 3">
    <name type="scientific">Actinomadura rugatobispora</name>
    <dbReference type="NCBI Taxonomy" id="1994"/>
    <lineage>
        <taxon>Bacteria</taxon>
        <taxon>Bacillati</taxon>
        <taxon>Actinomycetota</taxon>
        <taxon>Actinomycetes</taxon>
        <taxon>Streptosporangiales</taxon>
        <taxon>Thermomonosporaceae</taxon>
        <taxon>Actinomadura</taxon>
    </lineage>
</organism>
<feature type="transmembrane region" description="Helical" evidence="1">
    <location>
        <begin position="20"/>
        <end position="39"/>
    </location>
</feature>
<feature type="transmembrane region" description="Helical" evidence="1">
    <location>
        <begin position="297"/>
        <end position="318"/>
    </location>
</feature>
<gene>
    <name evidence="2" type="ORF">ACFPZN_12225</name>
</gene>
<evidence type="ECO:0000313" key="3">
    <source>
        <dbReference type="Proteomes" id="UP001596074"/>
    </source>
</evidence>
<keyword evidence="1" id="KW-0472">Membrane</keyword>
<feature type="transmembrane region" description="Helical" evidence="1">
    <location>
        <begin position="238"/>
        <end position="258"/>
    </location>
</feature>
<dbReference type="RefSeq" id="WP_378282002.1">
    <property type="nucleotide sequence ID" value="NZ_JBHSON010000013.1"/>
</dbReference>
<evidence type="ECO:0000256" key="1">
    <source>
        <dbReference type="SAM" id="Phobius"/>
    </source>
</evidence>
<feature type="transmembrane region" description="Helical" evidence="1">
    <location>
        <begin position="191"/>
        <end position="218"/>
    </location>
</feature>
<keyword evidence="3" id="KW-1185">Reference proteome</keyword>
<feature type="transmembrane region" description="Helical" evidence="1">
    <location>
        <begin position="84"/>
        <end position="102"/>
    </location>
</feature>
<feature type="transmembrane region" description="Helical" evidence="1">
    <location>
        <begin position="463"/>
        <end position="482"/>
    </location>
</feature>
<keyword evidence="1" id="KW-0812">Transmembrane</keyword>
<feature type="transmembrane region" description="Helical" evidence="1">
    <location>
        <begin position="435"/>
        <end position="456"/>
    </location>
</feature>
<evidence type="ECO:0000313" key="2">
    <source>
        <dbReference type="EMBL" id="MFC5746380.1"/>
    </source>
</evidence>
<accession>A0ABW0ZSW2</accession>
<comment type="caution">
    <text evidence="2">The sequence shown here is derived from an EMBL/GenBank/DDBJ whole genome shotgun (WGS) entry which is preliminary data.</text>
</comment>
<sequence>MTALVGTGGMVRLILRRDRFLLPIWILFLAVMPLNFVVASKELYPTAAEQLSYARTTGNNPTFLALYGPLHDTGIGGIVGQRSGFIPVMIALICALTVIRHTRTEEEAGRRELLGATVLGRGAALAAALLVTFVASALIGVILTLGMTGQDLGFGGALALGLQFALAGWVFAGVAGVAAQISEGAGAARGIAVTVLGASFVVRLAADVGGAGNGLSWLSWLSPLGWGTRLGAFGDERWWVAALPLALTLVLVVAAGMLSARRDVGAGLVPPKPGPAAASPGLRGPFSLAWRLHSRPLLAWLAGFAALGMVFGGVAGGVEQMLEENPDLKEIFDLIGGSGGIVDIYFSSIMGMTGLLAAGYAVSATLRLRTEETALRAEPLLATPLGRIRWAASHLAFALLGSAAALLVGGLATGLTHGIDEGDVGGQVPKLVGAALAQLPAVWLIAAVTVAFFGLLPRFSSAGWGALAVAAVLMLFGGALQADQWLMDISPFTHIPKLPGADVTATPLLWLTAAVLALGAAGLTGFRRRDLTTG</sequence>
<proteinExistence type="predicted"/>
<feature type="transmembrane region" description="Helical" evidence="1">
    <location>
        <begin position="508"/>
        <end position="526"/>
    </location>
</feature>
<feature type="transmembrane region" description="Helical" evidence="1">
    <location>
        <begin position="123"/>
        <end position="145"/>
    </location>
</feature>
<dbReference type="Proteomes" id="UP001596074">
    <property type="component" value="Unassembled WGS sequence"/>
</dbReference>
<feature type="transmembrane region" description="Helical" evidence="1">
    <location>
        <begin position="157"/>
        <end position="179"/>
    </location>
</feature>
<reference evidence="3" key="1">
    <citation type="journal article" date="2019" name="Int. J. Syst. Evol. Microbiol.">
        <title>The Global Catalogue of Microorganisms (GCM) 10K type strain sequencing project: providing services to taxonomists for standard genome sequencing and annotation.</title>
        <authorList>
            <consortium name="The Broad Institute Genomics Platform"/>
            <consortium name="The Broad Institute Genome Sequencing Center for Infectious Disease"/>
            <person name="Wu L."/>
            <person name="Ma J."/>
        </authorList>
    </citation>
    <scope>NUCLEOTIDE SEQUENCE [LARGE SCALE GENOMIC DNA]</scope>
    <source>
        <strain evidence="3">KCTC 42087</strain>
    </source>
</reference>
<feature type="transmembrane region" description="Helical" evidence="1">
    <location>
        <begin position="344"/>
        <end position="366"/>
    </location>
</feature>
<name>A0ABW0ZSW2_9ACTN</name>
<dbReference type="EMBL" id="JBHSON010000013">
    <property type="protein sequence ID" value="MFC5746380.1"/>
    <property type="molecule type" value="Genomic_DNA"/>
</dbReference>
<keyword evidence="1" id="KW-1133">Transmembrane helix</keyword>
<protein>
    <submittedName>
        <fullName evidence="2">ABC transporter permease</fullName>
    </submittedName>
</protein>
<feature type="transmembrane region" description="Helical" evidence="1">
    <location>
        <begin position="395"/>
        <end position="415"/>
    </location>
</feature>